<dbReference type="Proteomes" id="UP000836841">
    <property type="component" value="Chromosome 3"/>
</dbReference>
<evidence type="ECO:0000313" key="3">
    <source>
        <dbReference type="Proteomes" id="UP000836841"/>
    </source>
</evidence>
<evidence type="ECO:0000256" key="1">
    <source>
        <dbReference type="SAM" id="MobiDB-lite"/>
    </source>
</evidence>
<feature type="compositionally biased region" description="Low complexity" evidence="1">
    <location>
        <begin position="1"/>
        <end position="16"/>
    </location>
</feature>
<name>A0AAU9RZ54_THLAR</name>
<reference evidence="2 3" key="1">
    <citation type="submission" date="2022-03" db="EMBL/GenBank/DDBJ databases">
        <authorList>
            <person name="Nunn A."/>
            <person name="Chopra R."/>
            <person name="Nunn A."/>
            <person name="Contreras Garrido A."/>
        </authorList>
    </citation>
    <scope>NUCLEOTIDE SEQUENCE [LARGE SCALE GENOMIC DNA]</scope>
</reference>
<accession>A0AAU9RZ54</accession>
<proteinExistence type="predicted"/>
<sequence length="74" mass="8410">SFSSSLPKFSFSQSQPLSPPEKVKTLRKPLIKNTTASVRRNSPFSVGYVEARTMWFDQKSGDATVEYSCYVLHY</sequence>
<organism evidence="2 3">
    <name type="scientific">Thlaspi arvense</name>
    <name type="common">Field penny-cress</name>
    <dbReference type="NCBI Taxonomy" id="13288"/>
    <lineage>
        <taxon>Eukaryota</taxon>
        <taxon>Viridiplantae</taxon>
        <taxon>Streptophyta</taxon>
        <taxon>Embryophyta</taxon>
        <taxon>Tracheophyta</taxon>
        <taxon>Spermatophyta</taxon>
        <taxon>Magnoliopsida</taxon>
        <taxon>eudicotyledons</taxon>
        <taxon>Gunneridae</taxon>
        <taxon>Pentapetalae</taxon>
        <taxon>rosids</taxon>
        <taxon>malvids</taxon>
        <taxon>Brassicales</taxon>
        <taxon>Brassicaceae</taxon>
        <taxon>Thlaspideae</taxon>
        <taxon>Thlaspi</taxon>
    </lineage>
</organism>
<feature type="non-terminal residue" evidence="2">
    <location>
        <position position="1"/>
    </location>
</feature>
<gene>
    <name evidence="2" type="ORF">TAV2_LOCUS9413</name>
</gene>
<dbReference type="EMBL" id="OU466859">
    <property type="protein sequence ID" value="CAH2053797.1"/>
    <property type="molecule type" value="Genomic_DNA"/>
</dbReference>
<keyword evidence="3" id="KW-1185">Reference proteome</keyword>
<dbReference type="AlphaFoldDB" id="A0AAU9RZ54"/>
<evidence type="ECO:0000313" key="2">
    <source>
        <dbReference type="EMBL" id="CAH2053797.1"/>
    </source>
</evidence>
<feature type="region of interest" description="Disordered" evidence="1">
    <location>
        <begin position="1"/>
        <end position="26"/>
    </location>
</feature>
<protein>
    <submittedName>
        <fullName evidence="2">Uncharacterized protein</fullName>
    </submittedName>
</protein>
<feature type="non-terminal residue" evidence="2">
    <location>
        <position position="74"/>
    </location>
</feature>